<dbReference type="Proteomes" id="UP001595859">
    <property type="component" value="Unassembled WGS sequence"/>
</dbReference>
<keyword evidence="3" id="KW-1185">Reference proteome</keyword>
<evidence type="ECO:0000256" key="1">
    <source>
        <dbReference type="SAM" id="Phobius"/>
    </source>
</evidence>
<accession>A0ABV9S3S3</accession>
<proteinExistence type="predicted"/>
<name>A0ABV9S3S3_9PSEU</name>
<evidence type="ECO:0000313" key="3">
    <source>
        <dbReference type="Proteomes" id="UP001595859"/>
    </source>
</evidence>
<reference evidence="3" key="1">
    <citation type="journal article" date="2019" name="Int. J. Syst. Evol. Microbiol.">
        <title>The Global Catalogue of Microorganisms (GCM) 10K type strain sequencing project: providing services to taxonomists for standard genome sequencing and annotation.</title>
        <authorList>
            <consortium name="The Broad Institute Genomics Platform"/>
            <consortium name="The Broad Institute Genome Sequencing Center for Infectious Disease"/>
            <person name="Wu L."/>
            <person name="Ma J."/>
        </authorList>
    </citation>
    <scope>NUCLEOTIDE SEQUENCE [LARGE SCALE GENOMIC DNA]</scope>
    <source>
        <strain evidence="3">ZS-22-S1</strain>
    </source>
</reference>
<feature type="transmembrane region" description="Helical" evidence="1">
    <location>
        <begin position="164"/>
        <end position="181"/>
    </location>
</feature>
<keyword evidence="1" id="KW-0472">Membrane</keyword>
<organism evidence="2 3">
    <name type="scientific">Actinophytocola glycyrrhizae</name>
    <dbReference type="NCBI Taxonomy" id="2044873"/>
    <lineage>
        <taxon>Bacteria</taxon>
        <taxon>Bacillati</taxon>
        <taxon>Actinomycetota</taxon>
        <taxon>Actinomycetes</taxon>
        <taxon>Pseudonocardiales</taxon>
        <taxon>Pseudonocardiaceae</taxon>
    </lineage>
</organism>
<feature type="transmembrane region" description="Helical" evidence="1">
    <location>
        <begin position="111"/>
        <end position="135"/>
    </location>
</feature>
<evidence type="ECO:0000313" key="2">
    <source>
        <dbReference type="EMBL" id="MFC4855175.1"/>
    </source>
</evidence>
<feature type="transmembrane region" description="Helical" evidence="1">
    <location>
        <begin position="37"/>
        <end position="61"/>
    </location>
</feature>
<dbReference type="EMBL" id="JBHSIS010000007">
    <property type="protein sequence ID" value="MFC4855175.1"/>
    <property type="molecule type" value="Genomic_DNA"/>
</dbReference>
<sequence>MPRIALAVAGVLFLLYPVVRPWDDETTADGAHAAMASGAWVASHLFAMLGFILVGLALLGLRDLVGTAPVAVMWAGAGLTLTYYGAEDFGLHAAATTAGTDLLAVAEATRYHPVAVTTFGVGLVALAVGAVLVALKLKRPSAWVFAAGFVLFLPQFFTPAPVRIAHGVLMLAGLVWLAADLRKDARVLAGQGAA</sequence>
<dbReference type="RefSeq" id="WP_378057123.1">
    <property type="nucleotide sequence ID" value="NZ_JBHSIS010000007.1"/>
</dbReference>
<keyword evidence="1" id="KW-0812">Transmembrane</keyword>
<feature type="transmembrane region" description="Helical" evidence="1">
    <location>
        <begin position="142"/>
        <end position="158"/>
    </location>
</feature>
<comment type="caution">
    <text evidence="2">The sequence shown here is derived from an EMBL/GenBank/DDBJ whole genome shotgun (WGS) entry which is preliminary data.</text>
</comment>
<feature type="transmembrane region" description="Helical" evidence="1">
    <location>
        <begin position="68"/>
        <end position="86"/>
    </location>
</feature>
<evidence type="ECO:0008006" key="4">
    <source>
        <dbReference type="Google" id="ProtNLM"/>
    </source>
</evidence>
<keyword evidence="1" id="KW-1133">Transmembrane helix</keyword>
<protein>
    <recommendedName>
        <fullName evidence="4">DUF4386 family protein</fullName>
    </recommendedName>
</protein>
<gene>
    <name evidence="2" type="ORF">ACFPCV_16835</name>
</gene>